<dbReference type="InterPro" id="IPR029058">
    <property type="entry name" value="AB_hydrolase_fold"/>
</dbReference>
<evidence type="ECO:0000313" key="3">
    <source>
        <dbReference type="Proteomes" id="UP000647172"/>
    </source>
</evidence>
<evidence type="ECO:0000259" key="1">
    <source>
        <dbReference type="Pfam" id="PF01738"/>
    </source>
</evidence>
<dbReference type="AlphaFoldDB" id="A0A919JMJ7"/>
<comment type="caution">
    <text evidence="2">The sequence shown here is derived from an EMBL/GenBank/DDBJ whole genome shotgun (WGS) entry which is preliminary data.</text>
</comment>
<dbReference type="RefSeq" id="WP_203768926.1">
    <property type="nucleotide sequence ID" value="NZ_BOMQ01000036.1"/>
</dbReference>
<dbReference type="PANTHER" id="PTHR46623">
    <property type="entry name" value="CARBOXYMETHYLENEBUTENOLIDASE-RELATED"/>
    <property type="match status" value="1"/>
</dbReference>
<dbReference type="EMBL" id="BOMQ01000036">
    <property type="protein sequence ID" value="GIE49539.1"/>
    <property type="molecule type" value="Genomic_DNA"/>
</dbReference>
<dbReference type="Proteomes" id="UP000647172">
    <property type="component" value="Unassembled WGS sequence"/>
</dbReference>
<protein>
    <submittedName>
        <fullName evidence="2">Hydrolase</fullName>
    </submittedName>
</protein>
<dbReference type="PANTHER" id="PTHR46623:SF10">
    <property type="entry name" value="CARBOXYMETHYLENEBUTENOLIDASE HOMOLOG"/>
    <property type="match status" value="1"/>
</dbReference>
<keyword evidence="3" id="KW-1185">Reference proteome</keyword>
<dbReference type="Pfam" id="PF01738">
    <property type="entry name" value="DLH"/>
    <property type="match status" value="1"/>
</dbReference>
<name>A0A919JMJ7_9ACTN</name>
<sequence>MRKTMVDVSTEDGVADAYLVVPDGDGPFPGVLFFMDAFGLRPRLYEMAERIAERGYAVLAPNLFYRSARSPVADTSNLADPAERGKVFAKLMPMMQRLDAGAITRDTRAYLDFLAAQDGVSPGPDAVVGYCMGGRNALRAITAHPERIVAMASFHGAHLATDEPDSPHLEIPRITGEVYFAHADHDHAMPQEQIDRLEAALDAADVRFRSEIYPGAEHGFTMADTAVFNAEAEKRHWEKLFELLDHALPTPAR</sequence>
<proteinExistence type="predicted"/>
<dbReference type="InterPro" id="IPR002925">
    <property type="entry name" value="Dienelactn_hydro"/>
</dbReference>
<reference evidence="2" key="1">
    <citation type="submission" date="2021-01" db="EMBL/GenBank/DDBJ databases">
        <title>Whole genome shotgun sequence of Actinoplanes nipponensis NBRC 14063.</title>
        <authorList>
            <person name="Komaki H."/>
            <person name="Tamura T."/>
        </authorList>
    </citation>
    <scope>NUCLEOTIDE SEQUENCE</scope>
    <source>
        <strain evidence="2">NBRC 14063</strain>
    </source>
</reference>
<dbReference type="InterPro" id="IPR051049">
    <property type="entry name" value="Dienelactone_hydrolase-like"/>
</dbReference>
<gene>
    <name evidence="2" type="ORF">Ani05nite_30730</name>
</gene>
<keyword evidence="2" id="KW-0378">Hydrolase</keyword>
<accession>A0A919JMJ7</accession>
<evidence type="ECO:0000313" key="2">
    <source>
        <dbReference type="EMBL" id="GIE49539.1"/>
    </source>
</evidence>
<feature type="domain" description="Dienelactone hydrolase" evidence="1">
    <location>
        <begin position="16"/>
        <end position="247"/>
    </location>
</feature>
<organism evidence="2 3">
    <name type="scientific">Actinoplanes nipponensis</name>
    <dbReference type="NCBI Taxonomy" id="135950"/>
    <lineage>
        <taxon>Bacteria</taxon>
        <taxon>Bacillati</taxon>
        <taxon>Actinomycetota</taxon>
        <taxon>Actinomycetes</taxon>
        <taxon>Micromonosporales</taxon>
        <taxon>Micromonosporaceae</taxon>
        <taxon>Actinoplanes</taxon>
    </lineage>
</organism>
<dbReference type="SUPFAM" id="SSF53474">
    <property type="entry name" value="alpha/beta-Hydrolases"/>
    <property type="match status" value="1"/>
</dbReference>
<dbReference type="GO" id="GO:0016787">
    <property type="term" value="F:hydrolase activity"/>
    <property type="evidence" value="ECO:0007669"/>
    <property type="project" value="UniProtKB-KW"/>
</dbReference>
<dbReference type="Gene3D" id="3.40.50.1820">
    <property type="entry name" value="alpha/beta hydrolase"/>
    <property type="match status" value="1"/>
</dbReference>